<evidence type="ECO:0000256" key="1">
    <source>
        <dbReference type="ARBA" id="ARBA00023002"/>
    </source>
</evidence>
<organism evidence="3 4">
    <name type="scientific">Gemmobacter denitrificans</name>
    <dbReference type="NCBI Taxonomy" id="3123040"/>
    <lineage>
        <taxon>Bacteria</taxon>
        <taxon>Pseudomonadati</taxon>
        <taxon>Pseudomonadota</taxon>
        <taxon>Alphaproteobacteria</taxon>
        <taxon>Rhodobacterales</taxon>
        <taxon>Paracoccaceae</taxon>
        <taxon>Gemmobacter</taxon>
    </lineage>
</organism>
<keyword evidence="1 3" id="KW-0560">Oxidoreductase</keyword>
<dbReference type="InterPro" id="IPR020904">
    <property type="entry name" value="Sc_DH/Rdtase_CS"/>
</dbReference>
<name>A0ABU8BW29_9RHOB</name>
<protein>
    <submittedName>
        <fullName evidence="3">SDR family oxidoreductase</fullName>
        <ecNumber evidence="3">1.1.-.-</ecNumber>
    </submittedName>
</protein>
<dbReference type="InterPro" id="IPR057326">
    <property type="entry name" value="KR_dom"/>
</dbReference>
<evidence type="ECO:0000259" key="2">
    <source>
        <dbReference type="SMART" id="SM00822"/>
    </source>
</evidence>
<dbReference type="PANTHER" id="PTHR43639:SF9">
    <property type="entry name" value="BLL5898 PROTEIN"/>
    <property type="match status" value="1"/>
</dbReference>
<proteinExistence type="predicted"/>
<evidence type="ECO:0000313" key="3">
    <source>
        <dbReference type="EMBL" id="MEH7828891.1"/>
    </source>
</evidence>
<dbReference type="Proteomes" id="UP001431963">
    <property type="component" value="Unassembled WGS sequence"/>
</dbReference>
<accession>A0ABU8BW29</accession>
<sequence>MTQNERPVVLVTGGGSGIGAAIARNLGPDYRVVVCGRRLPPLEEIASETGGIALQADLSQPEASREIVATVIDRCGRLDGLVLNAGIVEPAPFAEMSLESWQRQIMVNLTSPFLMAQAALPHLARQRGAIVGIASAAARHTGAGLSAYGVSKAGMVRLIQSIAFEAAPLGVRANAVSPGWVRTEMGDMEMAALGGSPDAGYAIATQHVPQKRAAAPDEIADVVRFLLSPGASFVTGSNLAVDGGGGIVDAGMLAFN</sequence>
<dbReference type="EMBL" id="JBALHR010000006">
    <property type="protein sequence ID" value="MEH7828891.1"/>
    <property type="molecule type" value="Genomic_DNA"/>
</dbReference>
<dbReference type="SUPFAM" id="SSF51735">
    <property type="entry name" value="NAD(P)-binding Rossmann-fold domains"/>
    <property type="match status" value="1"/>
</dbReference>
<dbReference type="Gene3D" id="3.40.50.720">
    <property type="entry name" value="NAD(P)-binding Rossmann-like Domain"/>
    <property type="match status" value="1"/>
</dbReference>
<dbReference type="GO" id="GO:0016491">
    <property type="term" value="F:oxidoreductase activity"/>
    <property type="evidence" value="ECO:0007669"/>
    <property type="project" value="UniProtKB-KW"/>
</dbReference>
<dbReference type="RefSeq" id="WP_335423363.1">
    <property type="nucleotide sequence ID" value="NZ_JBALHR010000006.1"/>
</dbReference>
<dbReference type="PROSITE" id="PS00061">
    <property type="entry name" value="ADH_SHORT"/>
    <property type="match status" value="1"/>
</dbReference>
<evidence type="ECO:0000313" key="4">
    <source>
        <dbReference type="Proteomes" id="UP001431963"/>
    </source>
</evidence>
<dbReference type="PRINTS" id="PR00080">
    <property type="entry name" value="SDRFAMILY"/>
</dbReference>
<keyword evidence="4" id="KW-1185">Reference proteome</keyword>
<dbReference type="InterPro" id="IPR002347">
    <property type="entry name" value="SDR_fam"/>
</dbReference>
<gene>
    <name evidence="3" type="ORF">V6590_12085</name>
</gene>
<dbReference type="PANTHER" id="PTHR43639">
    <property type="entry name" value="OXIDOREDUCTASE, SHORT-CHAIN DEHYDROGENASE/REDUCTASE FAMILY (AFU_ORTHOLOGUE AFUA_5G02870)"/>
    <property type="match status" value="1"/>
</dbReference>
<dbReference type="Pfam" id="PF13561">
    <property type="entry name" value="adh_short_C2"/>
    <property type="match status" value="1"/>
</dbReference>
<dbReference type="SMART" id="SM00822">
    <property type="entry name" value="PKS_KR"/>
    <property type="match status" value="1"/>
</dbReference>
<reference evidence="3" key="1">
    <citation type="submission" date="2024-02" db="EMBL/GenBank/DDBJ databases">
        <title>Genome sequences of strain Gemmobacter sp. JM10B15.</title>
        <authorList>
            <person name="Zhang M."/>
        </authorList>
    </citation>
    <scope>NUCLEOTIDE SEQUENCE</scope>
    <source>
        <strain evidence="3">JM10B15</strain>
    </source>
</reference>
<dbReference type="CDD" id="cd05233">
    <property type="entry name" value="SDR_c"/>
    <property type="match status" value="1"/>
</dbReference>
<dbReference type="EC" id="1.1.-.-" evidence="3"/>
<dbReference type="InterPro" id="IPR036291">
    <property type="entry name" value="NAD(P)-bd_dom_sf"/>
</dbReference>
<comment type="caution">
    <text evidence="3">The sequence shown here is derived from an EMBL/GenBank/DDBJ whole genome shotgun (WGS) entry which is preliminary data.</text>
</comment>
<feature type="domain" description="Ketoreductase" evidence="2">
    <location>
        <begin position="7"/>
        <end position="183"/>
    </location>
</feature>
<dbReference type="PRINTS" id="PR00081">
    <property type="entry name" value="GDHRDH"/>
</dbReference>